<dbReference type="Proteomes" id="UP001597048">
    <property type="component" value="Unassembled WGS sequence"/>
</dbReference>
<keyword evidence="1 2" id="KW-0238">DNA-binding</keyword>
<organism evidence="5 6">
    <name type="scientific">Oceanisphaera ostreae</name>
    <dbReference type="NCBI Taxonomy" id="914151"/>
    <lineage>
        <taxon>Bacteria</taxon>
        <taxon>Pseudomonadati</taxon>
        <taxon>Pseudomonadota</taxon>
        <taxon>Gammaproteobacteria</taxon>
        <taxon>Aeromonadales</taxon>
        <taxon>Aeromonadaceae</taxon>
        <taxon>Oceanisphaera</taxon>
    </lineage>
</organism>
<dbReference type="PROSITE" id="PS50935">
    <property type="entry name" value="SSB"/>
    <property type="match status" value="1"/>
</dbReference>
<comment type="function">
    <text evidence="2">Plays an important role in DNA replication, recombination and repair. Binds to ssDNA and to an array of partner proteins to recruit them to their sites of action during DNA metabolism.</text>
</comment>
<feature type="short sequence motif" description="Important for interaction with partner proteins" evidence="2">
    <location>
        <begin position="217"/>
        <end position="222"/>
    </location>
</feature>
<keyword evidence="2" id="KW-0235">DNA replication</keyword>
<sequence>MANRGINKVILIGHLGQDPEVRYMPNGNAVANITLATSETWRDKQSGEQKERTEWHRVVFFGKLAEIVGEYQRKGSQIYIEGRLQTRKWQDQSGQDKYTTEVVVDMGGTMQMLGGRPQGGGQGGGQSGGQSNWGQQGGQQQGGQQQGGGQNNWGGQQGGQQQQQGGQDNWGGQQGGQQQPPAPQGQPQYGQQNKPAAPQNQPATPAPTYNEPPMDFDDDIPF</sequence>
<evidence type="ECO:0000256" key="1">
    <source>
        <dbReference type="ARBA" id="ARBA00023125"/>
    </source>
</evidence>
<dbReference type="InterPro" id="IPR000424">
    <property type="entry name" value="Primosome_PriB/ssb"/>
</dbReference>
<dbReference type="NCBIfam" id="TIGR00621">
    <property type="entry name" value="ssb"/>
    <property type="match status" value="1"/>
</dbReference>
<comment type="caution">
    <text evidence="5">The sequence shown here is derived from an EMBL/GenBank/DDBJ whole genome shotgun (WGS) entry which is preliminary data.</text>
</comment>
<keyword evidence="2" id="KW-0234">DNA repair</keyword>
<dbReference type="HAMAP" id="MF_00984">
    <property type="entry name" value="SSB"/>
    <property type="match status" value="1"/>
</dbReference>
<dbReference type="GO" id="GO:0003677">
    <property type="term" value="F:DNA binding"/>
    <property type="evidence" value="ECO:0007669"/>
    <property type="project" value="UniProtKB-KW"/>
</dbReference>
<comment type="caution">
    <text evidence="2">Lacks conserved residue(s) required for the propagation of feature annotation.</text>
</comment>
<dbReference type="InterPro" id="IPR012340">
    <property type="entry name" value="NA-bd_OB-fold"/>
</dbReference>
<evidence type="ECO:0000256" key="3">
    <source>
        <dbReference type="RuleBase" id="RU000524"/>
    </source>
</evidence>
<dbReference type="RefSeq" id="WP_379559335.1">
    <property type="nucleotide sequence ID" value="NZ_JBHTJS010000058.1"/>
</dbReference>
<keyword evidence="2" id="KW-0233">DNA recombination</keyword>
<name>A0ABW3KJA9_9GAMM</name>
<feature type="region of interest" description="Disordered" evidence="4">
    <location>
        <begin position="110"/>
        <end position="222"/>
    </location>
</feature>
<proteinExistence type="inferred from homology"/>
<dbReference type="CDD" id="cd04496">
    <property type="entry name" value="SSB_OBF"/>
    <property type="match status" value="1"/>
</dbReference>
<dbReference type="InterPro" id="IPR011344">
    <property type="entry name" value="ssDNA-bd"/>
</dbReference>
<dbReference type="EMBL" id="JBHTJS010000058">
    <property type="protein sequence ID" value="MFD1009305.1"/>
    <property type="molecule type" value="Genomic_DNA"/>
</dbReference>
<protein>
    <recommendedName>
        <fullName evidence="2 3">Single-stranded DNA-binding protein</fullName>
        <shortName evidence="2">SSB</shortName>
    </recommendedName>
</protein>
<feature type="compositionally biased region" description="Gly residues" evidence="4">
    <location>
        <begin position="135"/>
        <end position="158"/>
    </location>
</feature>
<dbReference type="PANTHER" id="PTHR10302">
    <property type="entry name" value="SINGLE-STRANDED DNA-BINDING PROTEIN"/>
    <property type="match status" value="1"/>
</dbReference>
<keyword evidence="2" id="KW-0227">DNA damage</keyword>
<evidence type="ECO:0000256" key="2">
    <source>
        <dbReference type="HAMAP-Rule" id="MF_00984"/>
    </source>
</evidence>
<dbReference type="Pfam" id="PF00436">
    <property type="entry name" value="SSB"/>
    <property type="match status" value="1"/>
</dbReference>
<gene>
    <name evidence="5" type="primary">ssb</name>
    <name evidence="5" type="ORF">ACFQ1C_14240</name>
</gene>
<reference evidence="6" key="1">
    <citation type="journal article" date="2019" name="Int. J. Syst. Evol. Microbiol.">
        <title>The Global Catalogue of Microorganisms (GCM) 10K type strain sequencing project: providing services to taxonomists for standard genome sequencing and annotation.</title>
        <authorList>
            <consortium name="The Broad Institute Genomics Platform"/>
            <consortium name="The Broad Institute Genome Sequencing Center for Infectious Disease"/>
            <person name="Wu L."/>
            <person name="Ma J."/>
        </authorList>
    </citation>
    <scope>NUCLEOTIDE SEQUENCE [LARGE SCALE GENOMIC DNA]</scope>
    <source>
        <strain evidence="6">CCUG 60525</strain>
    </source>
</reference>
<feature type="compositionally biased region" description="Gly residues" evidence="4">
    <location>
        <begin position="116"/>
        <end position="128"/>
    </location>
</feature>
<evidence type="ECO:0000313" key="6">
    <source>
        <dbReference type="Proteomes" id="UP001597048"/>
    </source>
</evidence>
<accession>A0ABW3KJA9</accession>
<evidence type="ECO:0000313" key="5">
    <source>
        <dbReference type="EMBL" id="MFD1009305.1"/>
    </source>
</evidence>
<dbReference type="SUPFAM" id="SSF50249">
    <property type="entry name" value="Nucleic acid-binding proteins"/>
    <property type="match status" value="1"/>
</dbReference>
<keyword evidence="6" id="KW-1185">Reference proteome</keyword>
<feature type="compositionally biased region" description="Low complexity" evidence="4">
    <location>
        <begin position="176"/>
        <end position="208"/>
    </location>
</feature>
<comment type="subunit">
    <text evidence="2">Homotetramer.</text>
</comment>
<dbReference type="PANTHER" id="PTHR10302:SF27">
    <property type="entry name" value="SINGLE-STRANDED DNA-BINDING PROTEIN"/>
    <property type="match status" value="1"/>
</dbReference>
<dbReference type="Gene3D" id="2.40.50.140">
    <property type="entry name" value="Nucleic acid-binding proteins"/>
    <property type="match status" value="1"/>
</dbReference>
<evidence type="ECO:0000256" key="4">
    <source>
        <dbReference type="SAM" id="MobiDB-lite"/>
    </source>
</evidence>